<evidence type="ECO:0000313" key="1">
    <source>
        <dbReference type="EMBL" id="MSS63182.1"/>
    </source>
</evidence>
<gene>
    <name evidence="1" type="ORF">FYJ58_04720</name>
</gene>
<dbReference type="Gene3D" id="3.30.2220.30">
    <property type="match status" value="1"/>
</dbReference>
<keyword evidence="2" id="KW-1185">Reference proteome</keyword>
<reference evidence="1 2" key="1">
    <citation type="submission" date="2019-08" db="EMBL/GenBank/DDBJ databases">
        <title>In-depth cultivation of the pig gut microbiome towards novel bacterial diversity and tailored functional studies.</title>
        <authorList>
            <person name="Wylensek D."/>
            <person name="Hitch T.C.A."/>
            <person name="Clavel T."/>
        </authorList>
    </citation>
    <scope>NUCLEOTIDE SEQUENCE [LARGE SCALE GENOMIC DNA]</scope>
    <source>
        <strain evidence="1 2">WCA-693-APC-MOT-I</strain>
    </source>
</reference>
<dbReference type="InterPro" id="IPR014986">
    <property type="entry name" value="XkdN-like"/>
</dbReference>
<dbReference type="InterPro" id="IPR038559">
    <property type="entry name" value="XkdN-like_sf"/>
</dbReference>
<dbReference type="AlphaFoldDB" id="A0A6L5XWR1"/>
<organism evidence="1 2">
    <name type="scientific">Velocimicrobium porci</name>
    <dbReference type="NCBI Taxonomy" id="2606634"/>
    <lineage>
        <taxon>Bacteria</taxon>
        <taxon>Bacillati</taxon>
        <taxon>Bacillota</taxon>
        <taxon>Clostridia</taxon>
        <taxon>Lachnospirales</taxon>
        <taxon>Lachnospiraceae</taxon>
        <taxon>Velocimicrobium</taxon>
    </lineage>
</organism>
<proteinExistence type="predicted"/>
<accession>A0A6L5XWR1</accession>
<evidence type="ECO:0008006" key="3">
    <source>
        <dbReference type="Google" id="ProtNLM"/>
    </source>
</evidence>
<evidence type="ECO:0000313" key="2">
    <source>
        <dbReference type="Proteomes" id="UP000482209"/>
    </source>
</evidence>
<dbReference type="RefSeq" id="WP_154518014.1">
    <property type="nucleotide sequence ID" value="NZ_VUMT01000005.1"/>
</dbReference>
<dbReference type="Pfam" id="PF08890">
    <property type="entry name" value="Phage_TAC_5"/>
    <property type="match status" value="1"/>
</dbReference>
<name>A0A6L5XWR1_9FIRM</name>
<comment type="caution">
    <text evidence="1">The sequence shown here is derived from an EMBL/GenBank/DDBJ whole genome shotgun (WGS) entry which is preliminary data.</text>
</comment>
<protein>
    <recommendedName>
        <fullName evidence="3">Phage XkdN-like protein</fullName>
    </recommendedName>
</protein>
<dbReference type="EMBL" id="VUMT01000005">
    <property type="protein sequence ID" value="MSS63182.1"/>
    <property type="molecule type" value="Genomic_DNA"/>
</dbReference>
<dbReference type="Proteomes" id="UP000482209">
    <property type="component" value="Unassembled WGS sequence"/>
</dbReference>
<sequence>MNLVEKLLQADVKKAEELEQKTIKSKRLAKILGESDPVEITIQEIPARRMNNLLGEQIDKKGNFDIDKAFDVKALTIVEGLVNPSLKDENMLKHFGCATPKELAIKLFGKEMNMISDEIYNLSSEDNEEMEETIKN</sequence>